<evidence type="ECO:0000313" key="4">
    <source>
        <dbReference type="EMBL" id="AWI09552.1"/>
    </source>
</evidence>
<dbReference type="GO" id="GO:0016779">
    <property type="term" value="F:nucleotidyltransferase activity"/>
    <property type="evidence" value="ECO:0007669"/>
    <property type="project" value="UniProtKB-KW"/>
</dbReference>
<dbReference type="EMBL" id="CP023004">
    <property type="protein sequence ID" value="AWI09552.1"/>
    <property type="molecule type" value="Genomic_DNA"/>
</dbReference>
<dbReference type="InterPro" id="IPR029044">
    <property type="entry name" value="Nucleotide-diphossugar_trans"/>
</dbReference>
<dbReference type="AlphaFoldDB" id="A0A2U8E4V6"/>
<gene>
    <name evidence="4" type="ORF">CKA38_10130</name>
</gene>
<name>A0A2U8E4V6_9BACT</name>
<dbReference type="RefSeq" id="WP_108825363.1">
    <property type="nucleotide sequence ID" value="NZ_CP023004.1"/>
</dbReference>
<keyword evidence="5" id="KW-1185">Reference proteome</keyword>
<organism evidence="4 5">
    <name type="scientific">Ereboglobus luteus</name>
    <dbReference type="NCBI Taxonomy" id="1796921"/>
    <lineage>
        <taxon>Bacteria</taxon>
        <taxon>Pseudomonadati</taxon>
        <taxon>Verrucomicrobiota</taxon>
        <taxon>Opitutia</taxon>
        <taxon>Opitutales</taxon>
        <taxon>Opitutaceae</taxon>
        <taxon>Ereboglobus</taxon>
    </lineage>
</organism>
<evidence type="ECO:0000256" key="1">
    <source>
        <dbReference type="ARBA" id="ARBA00022679"/>
    </source>
</evidence>
<dbReference type="Pfam" id="PF12804">
    <property type="entry name" value="NTP_transf_3"/>
    <property type="match status" value="1"/>
</dbReference>
<reference evidence="4 5" key="1">
    <citation type="journal article" date="2018" name="Syst. Appl. Microbiol.">
        <title>Ereboglobus luteus gen. nov. sp. nov. from cockroach guts, and new insights into the oxygen relationship of the genera Opitutus and Didymococcus (Verrucomicrobia: Opitutaceae).</title>
        <authorList>
            <person name="Tegtmeier D."/>
            <person name="Belitz A."/>
            <person name="Radek R."/>
            <person name="Heimerl T."/>
            <person name="Brune A."/>
        </authorList>
    </citation>
    <scope>NUCLEOTIDE SEQUENCE [LARGE SCALE GENOMIC DNA]</scope>
    <source>
        <strain evidence="4 5">Ho45</strain>
    </source>
</reference>
<dbReference type="OrthoDB" id="9779926at2"/>
<sequence>MKPTLLVLAAGMGSRFGGLKQIAPVGPSGETLLDYSVFDAIRAGFGRVVFVIRRDFEEVFRAQVGAKYDGRIDVGYAFQAMDDLPPGFGVPSWRAKPWGTGHATWCARGEVREPFAVINADDFYGADAFRKLTGFLTAASEGEAALVGFKLSRTLSENGTVSRGMCEVSADGWLRDVVEHTKIAAAEVGRGEGKKYSGDETVSMNCWGFLPGFFDALEGRLTAFLRRDETYAEGSQDEFYLPAAVAALVGRGGLRVRAFTADSDWFGITYPADKPGVVAAIRELVTRGEYPGVLF</sequence>
<keyword evidence="2" id="KW-0548">Nucleotidyltransferase</keyword>
<dbReference type="PANTHER" id="PTHR43584">
    <property type="entry name" value="NUCLEOTIDYL TRANSFERASE"/>
    <property type="match status" value="1"/>
</dbReference>
<proteinExistence type="predicted"/>
<evidence type="ECO:0000256" key="2">
    <source>
        <dbReference type="ARBA" id="ARBA00022695"/>
    </source>
</evidence>
<dbReference type="InterPro" id="IPR025877">
    <property type="entry name" value="MobA-like_NTP_Trfase"/>
</dbReference>
<dbReference type="InterPro" id="IPR050065">
    <property type="entry name" value="GlmU-like"/>
</dbReference>
<keyword evidence="1 4" id="KW-0808">Transferase</keyword>
<accession>A0A2U8E4V6</accession>
<feature type="domain" description="MobA-like NTP transferase" evidence="3">
    <location>
        <begin position="6"/>
        <end position="56"/>
    </location>
</feature>
<evidence type="ECO:0000313" key="5">
    <source>
        <dbReference type="Proteomes" id="UP000244896"/>
    </source>
</evidence>
<dbReference type="Gene3D" id="3.90.550.10">
    <property type="entry name" value="Spore Coat Polysaccharide Biosynthesis Protein SpsA, Chain A"/>
    <property type="match status" value="1"/>
</dbReference>
<dbReference type="PANTHER" id="PTHR43584:SF8">
    <property type="entry name" value="N-ACETYLMURAMATE ALPHA-1-PHOSPHATE URIDYLYLTRANSFERASE"/>
    <property type="match status" value="1"/>
</dbReference>
<dbReference type="SUPFAM" id="SSF53448">
    <property type="entry name" value="Nucleotide-diphospho-sugar transferases"/>
    <property type="match status" value="1"/>
</dbReference>
<dbReference type="Proteomes" id="UP000244896">
    <property type="component" value="Chromosome"/>
</dbReference>
<evidence type="ECO:0000259" key="3">
    <source>
        <dbReference type="Pfam" id="PF12804"/>
    </source>
</evidence>
<dbReference type="KEGG" id="elut:CKA38_10130"/>
<protein>
    <submittedName>
        <fullName evidence="4">Nucleotidyltransferase</fullName>
    </submittedName>
</protein>